<keyword evidence="3" id="KW-1185">Reference proteome</keyword>
<feature type="domain" description="N-acetyltransferase" evidence="1">
    <location>
        <begin position="1"/>
        <end position="117"/>
    </location>
</feature>
<dbReference type="InterPro" id="IPR000182">
    <property type="entry name" value="GNAT_dom"/>
</dbReference>
<evidence type="ECO:0000259" key="1">
    <source>
        <dbReference type="PROSITE" id="PS51186"/>
    </source>
</evidence>
<dbReference type="InterPro" id="IPR016181">
    <property type="entry name" value="Acyl_CoA_acyltransferase"/>
</dbReference>
<organism evidence="2 3">
    <name type="scientific">Vibrio genomosp. F6 str. FF-238</name>
    <dbReference type="NCBI Taxonomy" id="1191298"/>
    <lineage>
        <taxon>Bacteria</taxon>
        <taxon>Pseudomonadati</taxon>
        <taxon>Pseudomonadota</taxon>
        <taxon>Gammaproteobacteria</taxon>
        <taxon>Vibrionales</taxon>
        <taxon>Vibrionaceae</taxon>
        <taxon>Vibrio</taxon>
    </lineage>
</organism>
<dbReference type="GO" id="GO:0016747">
    <property type="term" value="F:acyltransferase activity, transferring groups other than amino-acyl groups"/>
    <property type="evidence" value="ECO:0007669"/>
    <property type="project" value="InterPro"/>
</dbReference>
<name>A0A1E5CNV4_9VIBR</name>
<accession>A0A1E5CNV4</accession>
<dbReference type="Proteomes" id="UP000094165">
    <property type="component" value="Unassembled WGS sequence"/>
</dbReference>
<comment type="caution">
    <text evidence="2">The sequence shown here is derived from an EMBL/GenBank/DDBJ whole genome shotgun (WGS) entry which is preliminary data.</text>
</comment>
<gene>
    <name evidence="2" type="ORF">A130_18895</name>
</gene>
<dbReference type="Pfam" id="PF13508">
    <property type="entry name" value="Acetyltransf_7"/>
    <property type="match status" value="1"/>
</dbReference>
<dbReference type="PROSITE" id="PS51186">
    <property type="entry name" value="GNAT"/>
    <property type="match status" value="1"/>
</dbReference>
<dbReference type="CDD" id="cd04301">
    <property type="entry name" value="NAT_SF"/>
    <property type="match status" value="1"/>
</dbReference>
<dbReference type="Gene3D" id="3.40.630.30">
    <property type="match status" value="1"/>
</dbReference>
<evidence type="ECO:0000313" key="2">
    <source>
        <dbReference type="EMBL" id="OEE71591.1"/>
    </source>
</evidence>
<reference evidence="2 3" key="1">
    <citation type="journal article" date="2012" name="Science">
        <title>Ecological populations of bacteria act as socially cohesive units of antibiotic production and resistance.</title>
        <authorList>
            <person name="Cordero O.X."/>
            <person name="Wildschutte H."/>
            <person name="Kirkup B."/>
            <person name="Proehl S."/>
            <person name="Ngo L."/>
            <person name="Hussain F."/>
            <person name="Le Roux F."/>
            <person name="Mincer T."/>
            <person name="Polz M.F."/>
        </authorList>
    </citation>
    <scope>NUCLEOTIDE SEQUENCE [LARGE SCALE GENOMIC DNA]</scope>
    <source>
        <strain evidence="2 3">FF-238</strain>
    </source>
</reference>
<protein>
    <submittedName>
        <fullName evidence="2">GNAT family N-acetyltransferase</fullName>
    </submittedName>
</protein>
<dbReference type="AlphaFoldDB" id="A0A1E5CNV4"/>
<dbReference type="SUPFAM" id="SSF55729">
    <property type="entry name" value="Acyl-CoA N-acyltransferases (Nat)"/>
    <property type="match status" value="1"/>
</dbReference>
<dbReference type="EMBL" id="AJYW02000287">
    <property type="protein sequence ID" value="OEE71591.1"/>
    <property type="molecule type" value="Genomic_DNA"/>
</dbReference>
<evidence type="ECO:0000313" key="3">
    <source>
        <dbReference type="Proteomes" id="UP000094165"/>
    </source>
</evidence>
<sequence length="136" mass="15860">MTIKYKEEHGDFYVYLEEYPSDCCCMWRKSDVMNGVYSIERLDVLPELRGQGIGRNLLNAAIQHIESEYPKACIEISAKPDGDSDITKEDLAAFYKSANFEIYWENSSRIDLRLYLDESLKPTPLYDSPEYFKVTF</sequence>
<proteinExistence type="predicted"/>
<dbReference type="RefSeq" id="WP_017052700.1">
    <property type="nucleotide sequence ID" value="NZ_AJYW02000287.1"/>
</dbReference>
<keyword evidence="2" id="KW-0808">Transferase</keyword>